<accession>A0AAD7CRN4</accession>
<evidence type="ECO:0000256" key="1">
    <source>
        <dbReference type="SAM" id="MobiDB-lite"/>
    </source>
</evidence>
<evidence type="ECO:0000313" key="3">
    <source>
        <dbReference type="Proteomes" id="UP001221757"/>
    </source>
</evidence>
<feature type="region of interest" description="Disordered" evidence="1">
    <location>
        <begin position="133"/>
        <end position="152"/>
    </location>
</feature>
<organism evidence="2 3">
    <name type="scientific">Mycena rosella</name>
    <name type="common">Pink bonnet</name>
    <name type="synonym">Agaricus rosellus</name>
    <dbReference type="NCBI Taxonomy" id="1033263"/>
    <lineage>
        <taxon>Eukaryota</taxon>
        <taxon>Fungi</taxon>
        <taxon>Dikarya</taxon>
        <taxon>Basidiomycota</taxon>
        <taxon>Agaricomycotina</taxon>
        <taxon>Agaricomycetes</taxon>
        <taxon>Agaricomycetidae</taxon>
        <taxon>Agaricales</taxon>
        <taxon>Marasmiineae</taxon>
        <taxon>Mycenaceae</taxon>
        <taxon>Mycena</taxon>
    </lineage>
</organism>
<keyword evidence="3" id="KW-1185">Reference proteome</keyword>
<comment type="caution">
    <text evidence="2">The sequence shown here is derived from an EMBL/GenBank/DDBJ whole genome shotgun (WGS) entry which is preliminary data.</text>
</comment>
<protein>
    <submittedName>
        <fullName evidence="2">Uncharacterized protein</fullName>
    </submittedName>
</protein>
<evidence type="ECO:0000313" key="2">
    <source>
        <dbReference type="EMBL" id="KAJ7655955.1"/>
    </source>
</evidence>
<name>A0AAD7CRN4_MYCRO</name>
<gene>
    <name evidence="2" type="ORF">B0H17DRAFT_1213879</name>
</gene>
<dbReference type="EMBL" id="JARKIE010000304">
    <property type="protein sequence ID" value="KAJ7655955.1"/>
    <property type="molecule type" value="Genomic_DNA"/>
</dbReference>
<reference evidence="2" key="1">
    <citation type="submission" date="2023-03" db="EMBL/GenBank/DDBJ databases">
        <title>Massive genome expansion in bonnet fungi (Mycena s.s.) driven by repeated elements and novel gene families across ecological guilds.</title>
        <authorList>
            <consortium name="Lawrence Berkeley National Laboratory"/>
            <person name="Harder C.B."/>
            <person name="Miyauchi S."/>
            <person name="Viragh M."/>
            <person name="Kuo A."/>
            <person name="Thoen E."/>
            <person name="Andreopoulos B."/>
            <person name="Lu D."/>
            <person name="Skrede I."/>
            <person name="Drula E."/>
            <person name="Henrissat B."/>
            <person name="Morin E."/>
            <person name="Kohler A."/>
            <person name="Barry K."/>
            <person name="LaButti K."/>
            <person name="Morin E."/>
            <person name="Salamov A."/>
            <person name="Lipzen A."/>
            <person name="Mereny Z."/>
            <person name="Hegedus B."/>
            <person name="Baldrian P."/>
            <person name="Stursova M."/>
            <person name="Weitz H."/>
            <person name="Taylor A."/>
            <person name="Grigoriev I.V."/>
            <person name="Nagy L.G."/>
            <person name="Martin F."/>
            <person name="Kauserud H."/>
        </authorList>
    </citation>
    <scope>NUCLEOTIDE SEQUENCE</scope>
    <source>
        <strain evidence="2">CBHHK067</strain>
    </source>
</reference>
<dbReference type="Proteomes" id="UP001221757">
    <property type="component" value="Unassembled WGS sequence"/>
</dbReference>
<dbReference type="AlphaFoldDB" id="A0AAD7CRN4"/>
<sequence length="152" mass="16564">MPSIDMRAQHALSWPPARFALRRPREAAAIHPAHPAKLFTAPLRKITREQRATDAPGLMQLLLRSAVLMHLPDYRARPVPRDASAALLESWHMRGYASPTSRTHSATAAARHEAHATASSARMAAHPAQHVVGARGALGTSASRRGRAQRKT</sequence>
<proteinExistence type="predicted"/>